<gene>
    <name evidence="5" type="ORF">DA73_0201035</name>
</gene>
<keyword evidence="3" id="KW-0472">Membrane</keyword>
<organism evidence="5">
    <name type="scientific">Tolypothrix bouteillei VB521301</name>
    <dbReference type="NCBI Taxonomy" id="1479485"/>
    <lineage>
        <taxon>Bacteria</taxon>
        <taxon>Bacillati</taxon>
        <taxon>Cyanobacteriota</taxon>
        <taxon>Cyanophyceae</taxon>
        <taxon>Nostocales</taxon>
        <taxon>Tolypothrichaceae</taxon>
        <taxon>Tolypothrix</taxon>
    </lineage>
</organism>
<keyword evidence="1" id="KW-0645">Protease</keyword>
<comment type="caution">
    <text evidence="5">The sequence shown here is derived from an EMBL/GenBank/DDBJ whole genome shotgun (WGS) entry which is preliminary data.</text>
</comment>
<dbReference type="Pfam" id="PF06480">
    <property type="entry name" value="FtsH_ext"/>
    <property type="match status" value="1"/>
</dbReference>
<protein>
    <recommendedName>
        <fullName evidence="4">Peptidase M41 FtsH extracellular domain-containing protein</fullName>
    </recommendedName>
</protein>
<evidence type="ECO:0000259" key="4">
    <source>
        <dbReference type="Pfam" id="PF06480"/>
    </source>
</evidence>
<sequence length="134" mass="14952">MSSSVKSAVFWVLAILVVFLLWAVVTQKRTDREDELDLTRFMVAVKENRVKEITIDGTEGKGKYNDNRPFRVMLPTFYPDLPTKLVDAGVKATYKTTGSGGPWIALLINSLPVLALLGVVILAILVRSTMKQRK</sequence>
<dbReference type="AlphaFoldDB" id="A0A0C1R8R4"/>
<dbReference type="GO" id="GO:0004176">
    <property type="term" value="F:ATP-dependent peptidase activity"/>
    <property type="evidence" value="ECO:0007669"/>
    <property type="project" value="InterPro"/>
</dbReference>
<evidence type="ECO:0000256" key="2">
    <source>
        <dbReference type="ARBA" id="ARBA00022801"/>
    </source>
</evidence>
<keyword evidence="3" id="KW-0812">Transmembrane</keyword>
<dbReference type="GO" id="GO:0006508">
    <property type="term" value="P:proteolysis"/>
    <property type="evidence" value="ECO:0007669"/>
    <property type="project" value="UniProtKB-KW"/>
</dbReference>
<evidence type="ECO:0000313" key="5">
    <source>
        <dbReference type="EMBL" id="KIE13964.1"/>
    </source>
</evidence>
<dbReference type="Gene3D" id="3.30.720.210">
    <property type="match status" value="1"/>
</dbReference>
<keyword evidence="2" id="KW-0378">Hydrolase</keyword>
<proteinExistence type="predicted"/>
<feature type="domain" description="Peptidase M41 FtsH extracellular" evidence="4">
    <location>
        <begin position="9"/>
        <end position="95"/>
    </location>
</feature>
<dbReference type="GO" id="GO:0005524">
    <property type="term" value="F:ATP binding"/>
    <property type="evidence" value="ECO:0007669"/>
    <property type="project" value="InterPro"/>
</dbReference>
<dbReference type="STRING" id="1479485.DA73_0201035"/>
<dbReference type="GO" id="GO:0004222">
    <property type="term" value="F:metalloendopeptidase activity"/>
    <property type="evidence" value="ECO:0007669"/>
    <property type="project" value="InterPro"/>
</dbReference>
<evidence type="ECO:0000256" key="1">
    <source>
        <dbReference type="ARBA" id="ARBA00022670"/>
    </source>
</evidence>
<name>A0A0C1R8R4_9CYAN</name>
<dbReference type="EMBL" id="JHEG02000001">
    <property type="protein sequence ID" value="KIE13964.1"/>
    <property type="molecule type" value="Genomic_DNA"/>
</dbReference>
<dbReference type="GO" id="GO:0008270">
    <property type="term" value="F:zinc ion binding"/>
    <property type="evidence" value="ECO:0007669"/>
    <property type="project" value="InterPro"/>
</dbReference>
<dbReference type="GO" id="GO:0016020">
    <property type="term" value="C:membrane"/>
    <property type="evidence" value="ECO:0007669"/>
    <property type="project" value="InterPro"/>
</dbReference>
<dbReference type="InterPro" id="IPR011546">
    <property type="entry name" value="Pept_M41_FtsH_extracell"/>
</dbReference>
<accession>A0A0C1R8R4</accession>
<keyword evidence="3" id="KW-1133">Transmembrane helix</keyword>
<feature type="transmembrane region" description="Helical" evidence="3">
    <location>
        <begin position="103"/>
        <end position="126"/>
    </location>
</feature>
<reference evidence="5" key="1">
    <citation type="journal article" date="2015" name="Genome Announc.">
        <title>Draft Genome Sequence of Tolypothrix boutellei Strain VB521301.</title>
        <authorList>
            <person name="Chandrababunaidu M.M."/>
            <person name="Singh D."/>
            <person name="Sen D."/>
            <person name="Bhan S."/>
            <person name="Das S."/>
            <person name="Gupta A."/>
            <person name="Adhikary S.P."/>
            <person name="Tripathy S."/>
        </authorList>
    </citation>
    <scope>NUCLEOTIDE SEQUENCE</scope>
    <source>
        <strain evidence="5">VB521301</strain>
    </source>
</reference>
<evidence type="ECO:0000256" key="3">
    <source>
        <dbReference type="SAM" id="Phobius"/>
    </source>
</evidence>